<comment type="subcellular location">
    <subcellularLocation>
        <location evidence="6">Cell membrane</location>
        <topology evidence="6">Peripheral membrane protein</topology>
        <orientation evidence="6">Cytoplasmic side</orientation>
    </subcellularLocation>
    <text evidence="6">Localizes to the Z ring in an FtsZ-dependent manner. Targeted to the membrane through a conserved C-terminal amphipathic helix.</text>
</comment>
<dbReference type="KEGG" id="ppru:FDP22_01030"/>
<dbReference type="InterPro" id="IPR043129">
    <property type="entry name" value="ATPase_NBD"/>
</dbReference>
<dbReference type="HAMAP" id="MF_02033">
    <property type="entry name" value="FtsA"/>
    <property type="match status" value="1"/>
</dbReference>
<gene>
    <name evidence="6 9" type="primary">ftsA</name>
    <name evidence="9" type="ORF">FDP22_01030</name>
</gene>
<dbReference type="SMART" id="SM00842">
    <property type="entry name" value="FtsA"/>
    <property type="match status" value="1"/>
</dbReference>
<dbReference type="Pfam" id="PF02491">
    <property type="entry name" value="SHS2_FTSA"/>
    <property type="match status" value="1"/>
</dbReference>
<dbReference type="EMBL" id="CP040818">
    <property type="protein sequence ID" value="QDL90499.1"/>
    <property type="molecule type" value="Genomic_DNA"/>
</dbReference>
<dbReference type="PANTHER" id="PTHR32432">
    <property type="entry name" value="CELL DIVISION PROTEIN FTSA-RELATED"/>
    <property type="match status" value="1"/>
</dbReference>
<dbReference type="GO" id="GO:0009898">
    <property type="term" value="C:cytoplasmic side of plasma membrane"/>
    <property type="evidence" value="ECO:0007669"/>
    <property type="project" value="UniProtKB-UniRule"/>
</dbReference>
<keyword evidence="10" id="KW-1185">Reference proteome</keyword>
<evidence type="ECO:0000259" key="8">
    <source>
        <dbReference type="SMART" id="SM00842"/>
    </source>
</evidence>
<keyword evidence="2 6" id="KW-1003">Cell membrane</keyword>
<name>A0A5B8FVI8_9RHOB</name>
<evidence type="ECO:0000256" key="1">
    <source>
        <dbReference type="ARBA" id="ARBA00007381"/>
    </source>
</evidence>
<proteinExistence type="inferred from homology"/>
<dbReference type="InterPro" id="IPR020823">
    <property type="entry name" value="Cell_div_FtsA"/>
</dbReference>
<keyword evidence="5 6" id="KW-0131">Cell cycle</keyword>
<dbReference type="Gene3D" id="3.30.420.40">
    <property type="match status" value="1"/>
</dbReference>
<dbReference type="Pfam" id="PF14450">
    <property type="entry name" value="FtsA"/>
    <property type="match status" value="1"/>
</dbReference>
<dbReference type="InterPro" id="IPR003494">
    <property type="entry name" value="SHS2_FtsA"/>
</dbReference>
<dbReference type="CDD" id="cd24048">
    <property type="entry name" value="ASKHA_NBD_FtsA"/>
    <property type="match status" value="1"/>
</dbReference>
<evidence type="ECO:0000313" key="10">
    <source>
        <dbReference type="Proteomes" id="UP000305888"/>
    </source>
</evidence>
<dbReference type="InterPro" id="IPR050696">
    <property type="entry name" value="FtsA/MreB"/>
</dbReference>
<organism evidence="9 10">
    <name type="scientific">Paroceanicella profunda</name>
    <dbReference type="NCBI Taxonomy" id="2579971"/>
    <lineage>
        <taxon>Bacteria</taxon>
        <taxon>Pseudomonadati</taxon>
        <taxon>Pseudomonadota</taxon>
        <taxon>Alphaproteobacteria</taxon>
        <taxon>Rhodobacterales</taxon>
        <taxon>Paracoccaceae</taxon>
        <taxon>Paroceanicella</taxon>
    </lineage>
</organism>
<sequence>MSSRLFESQRYMRDRLRSALRRGVVGVIDIGSSKISCLILKVDVERLDAHRADGHGSQGGLDALRAIGFSSTRSRGVSMGEIAVMDETERGIRTVLAQAQKHANTRVDQVIVSIAGGQPRSYGVSGEVGVANGEVSAMDIGAALAACDMPSFGEGRDVIHAQPVNFTLDHRTGLADPRGQVGARLSVDMHMLTVSHAAIRNIAHVVKRCDLDLAGVAVSPYASGLSALVEDEMELGAACVDMGAETTSVSVFLKRHMIFADMVRLGGQHITQDIAQAFAAPVEDAERTKTLHGELQATGMDDREMLELRRIGADREYERRQISRTELIGVIRPRVEEILEDVRASLDAAGFEYLPSQRVVLTGGTSQMPGMEDLASRILGRQVRIGRPLRIQGLPLPATAAPFSATVGLAAYAARPQDECWDFDLPARHGPLRLRRAMRWFRENW</sequence>
<dbReference type="GO" id="GO:0032153">
    <property type="term" value="C:cell division site"/>
    <property type="evidence" value="ECO:0007669"/>
    <property type="project" value="UniProtKB-UniRule"/>
</dbReference>
<dbReference type="SUPFAM" id="SSF53067">
    <property type="entry name" value="Actin-like ATPase domain"/>
    <property type="match status" value="2"/>
</dbReference>
<evidence type="ECO:0000256" key="5">
    <source>
        <dbReference type="ARBA" id="ARBA00023306"/>
    </source>
</evidence>
<evidence type="ECO:0000256" key="2">
    <source>
        <dbReference type="ARBA" id="ARBA00022475"/>
    </source>
</evidence>
<evidence type="ECO:0000256" key="6">
    <source>
        <dbReference type="HAMAP-Rule" id="MF_02033"/>
    </source>
</evidence>
<dbReference type="RefSeq" id="WP_138577132.1">
    <property type="nucleotide sequence ID" value="NZ_CP040818.1"/>
</dbReference>
<comment type="similarity">
    <text evidence="6 7">Belongs to the FtsA/MreB family.</text>
</comment>
<keyword evidence="4 6" id="KW-0472">Membrane</keyword>
<protein>
    <recommendedName>
        <fullName evidence="6 7">Cell division protein FtsA</fullName>
    </recommendedName>
</protein>
<comment type="subunit">
    <text evidence="6">Self-interacts. Interacts with FtsZ.</text>
</comment>
<dbReference type="OrthoDB" id="9810567at2"/>
<evidence type="ECO:0000313" key="9">
    <source>
        <dbReference type="EMBL" id="QDL90499.1"/>
    </source>
</evidence>
<dbReference type="PROSITE" id="PS01036">
    <property type="entry name" value="HSP70_3"/>
    <property type="match status" value="1"/>
</dbReference>
<comment type="similarity">
    <text evidence="1">Belongs to the heat shock protein 70 family.</text>
</comment>
<accession>A0A5B8FVI8</accession>
<evidence type="ECO:0000256" key="7">
    <source>
        <dbReference type="PIRNR" id="PIRNR003101"/>
    </source>
</evidence>
<comment type="function">
    <text evidence="6 7">Cell division protein that is involved in the assembly of the Z ring. May serve as a membrane anchor for the Z ring.</text>
</comment>
<dbReference type="NCBIfam" id="TIGR01174">
    <property type="entry name" value="ftsA"/>
    <property type="match status" value="1"/>
</dbReference>
<dbReference type="AlphaFoldDB" id="A0A5B8FVI8"/>
<evidence type="ECO:0000256" key="3">
    <source>
        <dbReference type="ARBA" id="ARBA00022618"/>
    </source>
</evidence>
<keyword evidence="3 6" id="KW-0132">Cell division</keyword>
<evidence type="ECO:0000256" key="4">
    <source>
        <dbReference type="ARBA" id="ARBA00023136"/>
    </source>
</evidence>
<dbReference type="Proteomes" id="UP000305888">
    <property type="component" value="Chromosome"/>
</dbReference>
<reference evidence="9 10" key="1">
    <citation type="submission" date="2019-06" db="EMBL/GenBank/DDBJ databases">
        <title>Genome sequence of Rhodobacteraceae bacterium D4M1.</title>
        <authorList>
            <person name="Cao J."/>
        </authorList>
    </citation>
    <scope>NUCLEOTIDE SEQUENCE [LARGE SCALE GENOMIC DNA]</scope>
    <source>
        <strain evidence="9 10">D4M1</strain>
    </source>
</reference>
<feature type="domain" description="SHS2" evidence="8">
    <location>
        <begin position="25"/>
        <end position="227"/>
    </location>
</feature>
<dbReference type="PIRSF" id="PIRSF003101">
    <property type="entry name" value="FtsA"/>
    <property type="match status" value="1"/>
</dbReference>
<dbReference type="PANTHER" id="PTHR32432:SF4">
    <property type="entry name" value="CELL DIVISION PROTEIN FTSA"/>
    <property type="match status" value="1"/>
</dbReference>
<dbReference type="InterPro" id="IPR018181">
    <property type="entry name" value="Heat_shock_70_CS"/>
</dbReference>
<dbReference type="GO" id="GO:0043093">
    <property type="term" value="P:FtsZ-dependent cytokinesis"/>
    <property type="evidence" value="ECO:0007669"/>
    <property type="project" value="UniProtKB-UniRule"/>
</dbReference>